<feature type="coiled-coil region" evidence="1">
    <location>
        <begin position="384"/>
        <end position="438"/>
    </location>
</feature>
<organism evidence="4 5">
    <name type="scientific">Clunio marinus</name>
    <dbReference type="NCBI Taxonomy" id="568069"/>
    <lineage>
        <taxon>Eukaryota</taxon>
        <taxon>Metazoa</taxon>
        <taxon>Ecdysozoa</taxon>
        <taxon>Arthropoda</taxon>
        <taxon>Hexapoda</taxon>
        <taxon>Insecta</taxon>
        <taxon>Pterygota</taxon>
        <taxon>Neoptera</taxon>
        <taxon>Endopterygota</taxon>
        <taxon>Diptera</taxon>
        <taxon>Nematocera</taxon>
        <taxon>Chironomoidea</taxon>
        <taxon>Chironomidae</taxon>
        <taxon>Clunio</taxon>
    </lineage>
</organism>
<dbReference type="STRING" id="568069.A0A1J1IPX6"/>
<dbReference type="PANTHER" id="PTHR15605:SF2">
    <property type="entry name" value="KINESIN-ASSOCIATED PROTEIN 3"/>
    <property type="match status" value="1"/>
</dbReference>
<dbReference type="InterPro" id="IPR000225">
    <property type="entry name" value="Armadillo"/>
</dbReference>
<feature type="region of interest" description="Disordered" evidence="2">
    <location>
        <begin position="137"/>
        <end position="162"/>
    </location>
</feature>
<dbReference type="GO" id="GO:0044782">
    <property type="term" value="P:cilium organization"/>
    <property type="evidence" value="ECO:0007669"/>
    <property type="project" value="TreeGrafter"/>
</dbReference>
<dbReference type="SMART" id="SM00185">
    <property type="entry name" value="ARM"/>
    <property type="match status" value="5"/>
</dbReference>
<proteinExistence type="predicted"/>
<dbReference type="Pfam" id="PF05804">
    <property type="entry name" value="KAP"/>
    <property type="match status" value="1"/>
</dbReference>
<feature type="compositionally biased region" description="Basic and acidic residues" evidence="2">
    <location>
        <begin position="280"/>
        <end position="293"/>
    </location>
</feature>
<keyword evidence="3" id="KW-1133">Transmembrane helix</keyword>
<dbReference type="InterPro" id="IPR011989">
    <property type="entry name" value="ARM-like"/>
</dbReference>
<evidence type="ECO:0000313" key="4">
    <source>
        <dbReference type="EMBL" id="CRL02271.1"/>
    </source>
</evidence>
<protein>
    <submittedName>
        <fullName evidence="4">CLUMA_CG015261, isoform A</fullName>
    </submittedName>
</protein>
<dbReference type="GO" id="GO:0016939">
    <property type="term" value="C:kinesin II complex"/>
    <property type="evidence" value="ECO:0007669"/>
    <property type="project" value="TreeGrafter"/>
</dbReference>
<keyword evidence="3" id="KW-0472">Membrane</keyword>
<keyword evidence="1" id="KW-0175">Coiled coil</keyword>
<dbReference type="InterPro" id="IPR016024">
    <property type="entry name" value="ARM-type_fold"/>
</dbReference>
<dbReference type="Gene3D" id="1.25.10.10">
    <property type="entry name" value="Leucine-rich Repeat Variant"/>
    <property type="match status" value="1"/>
</dbReference>
<dbReference type="AlphaFoldDB" id="A0A1J1IPX6"/>
<keyword evidence="5" id="KW-1185">Reference proteome</keyword>
<evidence type="ECO:0000256" key="2">
    <source>
        <dbReference type="SAM" id="MobiDB-lite"/>
    </source>
</evidence>
<feature type="transmembrane region" description="Helical" evidence="3">
    <location>
        <begin position="6"/>
        <end position="27"/>
    </location>
</feature>
<feature type="compositionally biased region" description="Basic and acidic residues" evidence="2">
    <location>
        <begin position="153"/>
        <end position="162"/>
    </location>
</feature>
<dbReference type="GO" id="GO:0019894">
    <property type="term" value="F:kinesin binding"/>
    <property type="evidence" value="ECO:0007669"/>
    <property type="project" value="InterPro"/>
</dbReference>
<reference evidence="4 5" key="1">
    <citation type="submission" date="2015-04" db="EMBL/GenBank/DDBJ databases">
        <authorList>
            <person name="Syromyatnikov M.Y."/>
            <person name="Popov V.N."/>
        </authorList>
    </citation>
    <scope>NUCLEOTIDE SEQUENCE [LARGE SCALE GENOMIC DNA]</scope>
</reference>
<sequence>MILQLFSILLSLVFIVHYLYYIISSLFKRDIPNQMQSEDAKFIKKRFKGGMLEAHPREKSIIVNYKLEAAVYGDGDVVDPMLAEKKDCQRIIRLKTLNNKTDVAALAKEVVEKCDLIHKSQLSDVEQIIYYLKNRKDPGDSGVSSLKSASVRSKSEARPVNNDTDKATIRNIDEYIELLYEELPERIRGSAYILQLARNPDNLEELEKNEAVLSALSRVLREDWRKSLDLSTNIIYTFFCFSTYTHFHPVIVQYKIGSLCMDVIEHELKRYDHMKQDLERRKNAENGKNDVIKSQDNLDGTIMNVEKPKDMEPPRRRIPELKQRPKSGNWSMANSMTSSASSSSLLKAYSLNNSYHEGLSKELQNMSNGNSIEELDPKRQKDEIEKLNKQLKTFAKKQEQLLRVAFYLLLNIAENTKLEEKMRRKNIVKMLVKTLERQNIDLLVLIVTFLKKLSIVRDNKDEMKELNVIEKLPRLLHSANSDLIQATLKLIFNLSFDGQMRAKMVRVGLISKLVLFLSDDKHHAIVTKVLYHMSLDDKVKAAFTYTDCVALLTDMLLLNLNKKSDIDLISLAINLALNKKCAQTMCENSRLRNLLERTFKYRDALMMKMIRNISTHEHLRQYFVNFVDDFAKMINECEDEDFLIECVGVLGNMVLPELDYSQLLQAHNLIPWIRKTLVPRGSAKDDMVLDTVVFLGTCATDELCAMLLCKAEVILSLIELLKAKQEDDEMVLQIVYVFQQVLRNESTRNYMIKETESPAYLIDLMHDKNVEIRKVCDYCLDIIAMTDSNWASRIKLEKFRNHNSQWLTMVETQEADDLQDYGTVEDEDELPPFLTSDYLNQIYQSGDSNDDSGEHSNGSFSRPVSRYSKDFEDFEVMKNSQSQEILESFPVN</sequence>
<keyword evidence="3" id="KW-0812">Transmembrane</keyword>
<accession>A0A1J1IPX6</accession>
<dbReference type="InterPro" id="IPR008658">
    <property type="entry name" value="KAP3"/>
</dbReference>
<dbReference type="SMART" id="SM01297">
    <property type="entry name" value="KAP"/>
    <property type="match status" value="1"/>
</dbReference>
<dbReference type="GO" id="GO:0007018">
    <property type="term" value="P:microtubule-based movement"/>
    <property type="evidence" value="ECO:0007669"/>
    <property type="project" value="TreeGrafter"/>
</dbReference>
<dbReference type="OrthoDB" id="10265679at2759"/>
<dbReference type="GO" id="GO:0035869">
    <property type="term" value="C:ciliary transition zone"/>
    <property type="evidence" value="ECO:0007669"/>
    <property type="project" value="TreeGrafter"/>
</dbReference>
<feature type="region of interest" description="Disordered" evidence="2">
    <location>
        <begin position="844"/>
        <end position="865"/>
    </location>
</feature>
<name>A0A1J1IPX6_9DIPT</name>
<dbReference type="PANTHER" id="PTHR15605">
    <property type="entry name" value="KINESIN-ASSOCIATED PROTEINS"/>
    <property type="match status" value="1"/>
</dbReference>
<feature type="compositionally biased region" description="Low complexity" evidence="2">
    <location>
        <begin position="141"/>
        <end position="152"/>
    </location>
</feature>
<gene>
    <name evidence="4" type="ORF">CLUMA_CG015261</name>
</gene>
<dbReference type="GO" id="GO:0005930">
    <property type="term" value="C:axoneme"/>
    <property type="evidence" value="ECO:0007669"/>
    <property type="project" value="TreeGrafter"/>
</dbReference>
<evidence type="ECO:0000256" key="1">
    <source>
        <dbReference type="SAM" id="Coils"/>
    </source>
</evidence>
<dbReference type="Proteomes" id="UP000183832">
    <property type="component" value="Unassembled WGS sequence"/>
</dbReference>
<dbReference type="SUPFAM" id="SSF48371">
    <property type="entry name" value="ARM repeat"/>
    <property type="match status" value="1"/>
</dbReference>
<evidence type="ECO:0000313" key="5">
    <source>
        <dbReference type="Proteomes" id="UP000183832"/>
    </source>
</evidence>
<dbReference type="EMBL" id="CVRI01000057">
    <property type="protein sequence ID" value="CRL02271.1"/>
    <property type="molecule type" value="Genomic_DNA"/>
</dbReference>
<evidence type="ECO:0000256" key="3">
    <source>
        <dbReference type="SAM" id="Phobius"/>
    </source>
</evidence>
<feature type="region of interest" description="Disordered" evidence="2">
    <location>
        <begin position="280"/>
        <end position="299"/>
    </location>
</feature>